<dbReference type="InterPro" id="IPR024361">
    <property type="entry name" value="BACON"/>
</dbReference>
<reference evidence="2" key="1">
    <citation type="submission" date="2020-10" db="EMBL/GenBank/DDBJ databases">
        <authorList>
            <person name="Gilroy R."/>
        </authorList>
    </citation>
    <scope>NUCLEOTIDE SEQUENCE</scope>
    <source>
        <strain evidence="2">B1-8020</strain>
    </source>
</reference>
<evidence type="ECO:0000313" key="2">
    <source>
        <dbReference type="EMBL" id="MBO8472752.1"/>
    </source>
</evidence>
<dbReference type="Proteomes" id="UP000823604">
    <property type="component" value="Unassembled WGS sequence"/>
</dbReference>
<dbReference type="Gene3D" id="2.60.40.10">
    <property type="entry name" value="Immunoglobulins"/>
    <property type="match status" value="1"/>
</dbReference>
<dbReference type="CDD" id="cd14948">
    <property type="entry name" value="BACON"/>
    <property type="match status" value="1"/>
</dbReference>
<evidence type="ECO:0000313" key="3">
    <source>
        <dbReference type="Proteomes" id="UP000823604"/>
    </source>
</evidence>
<organism evidence="2 3">
    <name type="scientific">Candidatus Merdivivens pullicola</name>
    <dbReference type="NCBI Taxonomy" id="2840872"/>
    <lineage>
        <taxon>Bacteria</taxon>
        <taxon>Pseudomonadati</taxon>
        <taxon>Bacteroidota</taxon>
        <taxon>Bacteroidia</taxon>
        <taxon>Bacteroidales</taxon>
        <taxon>Muribaculaceae</taxon>
        <taxon>Muribaculaceae incertae sedis</taxon>
        <taxon>Candidatus Merdivivens</taxon>
    </lineage>
</organism>
<proteinExistence type="predicted"/>
<evidence type="ECO:0000259" key="1">
    <source>
        <dbReference type="Pfam" id="PF13004"/>
    </source>
</evidence>
<protein>
    <submittedName>
        <fullName evidence="2">BACON domain-containing protein</fullName>
    </submittedName>
</protein>
<dbReference type="EMBL" id="JADIMA010000036">
    <property type="protein sequence ID" value="MBO8472752.1"/>
    <property type="molecule type" value="Genomic_DNA"/>
</dbReference>
<sequence>MKDSSDEWLAEGWDETWLQVETDQASGMITLTAQANSTGSIRETTITLACGTAEAGITVSQFYEGFNGLFVDMREFADKPVFSKNGKYYATYDHEYLEDGNTAVKYPLIINAETGETTRLEGSTEYTDVKAVNNDGTMLSIGTSLSCVVFKNGEKLSLEIPGYKNINVEGFNGDGSIMVGYAQESEGRKYMPVKWNGLEPELLQIPEENMNGTQLRNGAMARGCSEDGSVVYGSEWDTQGVVYWKNGEMKYIAKETAIARTTLVSNMFTGELDEVEDYAYLKKNAERYCISPNGRYIACTFYDFYTDESGSEPSSDINYPALVDTETGEAILFDKAGFMKSMGTTASNDGTLFGNTTDSGDPQGYVFTKGTSSGVHVGEWMMSEYGIITDNNRYVMNISADNNTVSGWRVESSATGTTYRGWYYIGE</sequence>
<gene>
    <name evidence="2" type="ORF">IAB81_03905</name>
</gene>
<name>A0A9D9IHW6_9BACT</name>
<comment type="caution">
    <text evidence="2">The sequence shown here is derived from an EMBL/GenBank/DDBJ whole genome shotgun (WGS) entry which is preliminary data.</text>
</comment>
<dbReference type="AlphaFoldDB" id="A0A9D9IHW6"/>
<dbReference type="InterPro" id="IPR013783">
    <property type="entry name" value="Ig-like_fold"/>
</dbReference>
<reference evidence="2" key="2">
    <citation type="journal article" date="2021" name="PeerJ">
        <title>Extensive microbial diversity within the chicken gut microbiome revealed by metagenomics and culture.</title>
        <authorList>
            <person name="Gilroy R."/>
            <person name="Ravi A."/>
            <person name="Getino M."/>
            <person name="Pursley I."/>
            <person name="Horton D.L."/>
            <person name="Alikhan N.F."/>
            <person name="Baker D."/>
            <person name="Gharbi K."/>
            <person name="Hall N."/>
            <person name="Watson M."/>
            <person name="Adriaenssens E.M."/>
            <person name="Foster-Nyarko E."/>
            <person name="Jarju S."/>
            <person name="Secka A."/>
            <person name="Antonio M."/>
            <person name="Oren A."/>
            <person name="Chaudhuri R.R."/>
            <person name="La Ragione R."/>
            <person name="Hildebrand F."/>
            <person name="Pallen M.J."/>
        </authorList>
    </citation>
    <scope>NUCLEOTIDE SEQUENCE</scope>
    <source>
        <strain evidence="2">B1-8020</strain>
    </source>
</reference>
<dbReference type="SUPFAM" id="SSF82171">
    <property type="entry name" value="DPP6 N-terminal domain-like"/>
    <property type="match status" value="1"/>
</dbReference>
<dbReference type="Pfam" id="PF13004">
    <property type="entry name" value="BACON"/>
    <property type="match status" value="1"/>
</dbReference>
<accession>A0A9D9IHW6</accession>
<feature type="domain" description="BACON" evidence="1">
    <location>
        <begin position="14"/>
        <end position="61"/>
    </location>
</feature>